<proteinExistence type="inferred from homology"/>
<keyword evidence="4" id="KW-0804">Transcription</keyword>
<protein>
    <submittedName>
        <fullName evidence="6">DNA-binding transcriptional regulator, LysR family</fullName>
    </submittedName>
</protein>
<dbReference type="GO" id="GO:0005829">
    <property type="term" value="C:cytosol"/>
    <property type="evidence" value="ECO:0007669"/>
    <property type="project" value="TreeGrafter"/>
</dbReference>
<dbReference type="PANTHER" id="PTHR30419">
    <property type="entry name" value="HTH-TYPE TRANSCRIPTIONAL REGULATOR YBHD"/>
    <property type="match status" value="1"/>
</dbReference>
<dbReference type="SUPFAM" id="SSF53850">
    <property type="entry name" value="Periplasmic binding protein-like II"/>
    <property type="match status" value="1"/>
</dbReference>
<evidence type="ECO:0000313" key="7">
    <source>
        <dbReference type="Proteomes" id="UP000198725"/>
    </source>
</evidence>
<dbReference type="InterPro" id="IPR050950">
    <property type="entry name" value="HTH-type_LysR_regulators"/>
</dbReference>
<comment type="similarity">
    <text evidence="1">Belongs to the LysR transcriptional regulatory family.</text>
</comment>
<dbReference type="InterPro" id="IPR005119">
    <property type="entry name" value="LysR_subst-bd"/>
</dbReference>
<dbReference type="GO" id="GO:0003677">
    <property type="term" value="F:DNA binding"/>
    <property type="evidence" value="ECO:0007669"/>
    <property type="project" value="UniProtKB-KW"/>
</dbReference>
<dbReference type="EMBL" id="FOSR01000012">
    <property type="protein sequence ID" value="SFL04023.1"/>
    <property type="molecule type" value="Genomic_DNA"/>
</dbReference>
<name>A0A1I4EFJ7_9GAMM</name>
<dbReference type="GO" id="GO:0003700">
    <property type="term" value="F:DNA-binding transcription factor activity"/>
    <property type="evidence" value="ECO:0007669"/>
    <property type="project" value="InterPro"/>
</dbReference>
<evidence type="ECO:0000256" key="2">
    <source>
        <dbReference type="ARBA" id="ARBA00023015"/>
    </source>
</evidence>
<sequence length="316" mass="35162">MAIPYMMEMNCFHHFNSFLEYIMDLRSLRYFTEVASRGGFARATGSAHASQPTLSKAIAQLEDELGTRLLDRDRRGVRLTQAGEIVHRHALAMLARTEHLRAELDALQNLHRGELRLGLPPLGSSVLFAPLLARFREQHPQIDIHLLEHGSRRLEQSVLAGELEIAATLRPVGEGLDCQPVCDEPMLALLPQSHPRARARRFRMEWLGESPLILFEEGFALNRLIRDACARHGVAPRETVHSAQVDFILALVAAGGGIALLPRLTVEERSLSGVVAVPLSGRDLRWQMVLAWRRGAEVSPAARAWLALVAETTPDL</sequence>
<evidence type="ECO:0000256" key="4">
    <source>
        <dbReference type="ARBA" id="ARBA00023163"/>
    </source>
</evidence>
<keyword evidence="7" id="KW-1185">Reference proteome</keyword>
<dbReference type="AlphaFoldDB" id="A0A1I4EFJ7"/>
<dbReference type="Pfam" id="PF00126">
    <property type="entry name" value="HTH_1"/>
    <property type="match status" value="1"/>
</dbReference>
<dbReference type="PRINTS" id="PR00039">
    <property type="entry name" value="HTHLYSR"/>
</dbReference>
<reference evidence="7" key="1">
    <citation type="submission" date="2016-10" db="EMBL/GenBank/DDBJ databases">
        <authorList>
            <person name="Varghese N."/>
            <person name="Submissions S."/>
        </authorList>
    </citation>
    <scope>NUCLEOTIDE SEQUENCE [LARGE SCALE GENOMIC DNA]</scope>
    <source>
        <strain evidence="7">MO64</strain>
    </source>
</reference>
<dbReference type="InterPro" id="IPR036390">
    <property type="entry name" value="WH_DNA-bd_sf"/>
</dbReference>
<accession>A0A1I4EFJ7</accession>
<dbReference type="SUPFAM" id="SSF46785">
    <property type="entry name" value="Winged helix' DNA-binding domain"/>
    <property type="match status" value="1"/>
</dbReference>
<dbReference type="InterPro" id="IPR036388">
    <property type="entry name" value="WH-like_DNA-bd_sf"/>
</dbReference>
<evidence type="ECO:0000313" key="6">
    <source>
        <dbReference type="EMBL" id="SFL04023.1"/>
    </source>
</evidence>
<evidence type="ECO:0000256" key="1">
    <source>
        <dbReference type="ARBA" id="ARBA00009437"/>
    </source>
</evidence>
<organism evidence="6 7">
    <name type="scientific">Rhodanobacter glycinis</name>
    <dbReference type="NCBI Taxonomy" id="582702"/>
    <lineage>
        <taxon>Bacteria</taxon>
        <taxon>Pseudomonadati</taxon>
        <taxon>Pseudomonadota</taxon>
        <taxon>Gammaproteobacteria</taxon>
        <taxon>Lysobacterales</taxon>
        <taxon>Rhodanobacteraceae</taxon>
        <taxon>Rhodanobacter</taxon>
    </lineage>
</organism>
<dbReference type="FunFam" id="1.10.10.10:FF:000001">
    <property type="entry name" value="LysR family transcriptional regulator"/>
    <property type="match status" value="1"/>
</dbReference>
<dbReference type="InterPro" id="IPR000847">
    <property type="entry name" value="LysR_HTH_N"/>
</dbReference>
<keyword evidence="3 6" id="KW-0238">DNA-binding</keyword>
<dbReference type="PROSITE" id="PS50931">
    <property type="entry name" value="HTH_LYSR"/>
    <property type="match status" value="1"/>
</dbReference>
<dbReference type="Gene3D" id="1.10.10.10">
    <property type="entry name" value="Winged helix-like DNA-binding domain superfamily/Winged helix DNA-binding domain"/>
    <property type="match status" value="1"/>
</dbReference>
<dbReference type="Proteomes" id="UP000198725">
    <property type="component" value="Unassembled WGS sequence"/>
</dbReference>
<evidence type="ECO:0000256" key="3">
    <source>
        <dbReference type="ARBA" id="ARBA00023125"/>
    </source>
</evidence>
<gene>
    <name evidence="6" type="ORF">SAMN05192579_11246</name>
</gene>
<dbReference type="PANTHER" id="PTHR30419:SF8">
    <property type="entry name" value="NITROGEN ASSIMILATION TRANSCRIPTIONAL ACTIVATOR-RELATED"/>
    <property type="match status" value="1"/>
</dbReference>
<dbReference type="Pfam" id="PF03466">
    <property type="entry name" value="LysR_substrate"/>
    <property type="match status" value="1"/>
</dbReference>
<evidence type="ECO:0000259" key="5">
    <source>
        <dbReference type="PROSITE" id="PS50931"/>
    </source>
</evidence>
<dbReference type="CDD" id="cd08438">
    <property type="entry name" value="PBP2_CidR"/>
    <property type="match status" value="1"/>
</dbReference>
<keyword evidence="2" id="KW-0805">Transcription regulation</keyword>
<dbReference type="Gene3D" id="3.40.190.290">
    <property type="match status" value="1"/>
</dbReference>
<feature type="domain" description="HTH lysR-type" evidence="5">
    <location>
        <begin position="23"/>
        <end position="80"/>
    </location>
</feature>